<gene>
    <name evidence="1" type="ORF">ACFOGJ_12530</name>
</gene>
<comment type="caution">
    <text evidence="1">The sequence shown here is derived from an EMBL/GenBank/DDBJ whole genome shotgun (WGS) entry which is preliminary data.</text>
</comment>
<dbReference type="SUPFAM" id="SSF51735">
    <property type="entry name" value="NAD(P)-binding Rossmann-fold domains"/>
    <property type="match status" value="1"/>
</dbReference>
<dbReference type="Gene3D" id="3.40.50.720">
    <property type="entry name" value="NAD(P)-binding Rossmann-like Domain"/>
    <property type="match status" value="1"/>
</dbReference>
<dbReference type="PANTHER" id="PTHR13812">
    <property type="entry name" value="KETIMINE REDUCTASE MU-CRYSTALLIN"/>
    <property type="match status" value="1"/>
</dbReference>
<dbReference type="Proteomes" id="UP001595528">
    <property type="component" value="Unassembled WGS sequence"/>
</dbReference>
<keyword evidence="2" id="KW-1185">Reference proteome</keyword>
<sequence>MKFLDDAATAADLPFPDLIEALRAGFRRGAEVPLRHHHTIPRGAGGEPDATLLLMPAWSGAPDADRPGGGDGGAVQAGPDGPIGVKVVTVVPGNSARGLPAIAGLYLLLDGTTGRPLAVMDAAALTARRTAAASALAADYLAAPGARQMLMVGAGALAPNLIAAHAAVRPIARVSIWNHRPERAAALAARLTAEGLDAAATEDLEGAARAADLVCCATLSRAPLIHGDWLRPGAHLDLVGAFTPQMREADDTALRRARVFVDTRTGASKEAGEIVQGLADGVIAEADIQGDLFDLVRGVSSGRGGAEEITLFKSVGTALEDLAAATLVAERRGLLER</sequence>
<dbReference type="PIRSF" id="PIRSF001439">
    <property type="entry name" value="CryM"/>
    <property type="match status" value="1"/>
</dbReference>
<dbReference type="RefSeq" id="WP_379900820.1">
    <property type="nucleotide sequence ID" value="NZ_JBHRTR010000027.1"/>
</dbReference>
<proteinExistence type="predicted"/>
<dbReference type="NCBIfam" id="NF004793">
    <property type="entry name" value="PRK06141.1"/>
    <property type="match status" value="1"/>
</dbReference>
<dbReference type="InterPro" id="IPR023401">
    <property type="entry name" value="ODC_N"/>
</dbReference>
<evidence type="ECO:0000313" key="1">
    <source>
        <dbReference type="EMBL" id="MFC3228065.1"/>
    </source>
</evidence>
<accession>A0ABV7L0D9</accession>
<dbReference type="EMBL" id="JBHRTR010000027">
    <property type="protein sequence ID" value="MFC3228065.1"/>
    <property type="molecule type" value="Genomic_DNA"/>
</dbReference>
<dbReference type="Gene3D" id="3.30.1780.10">
    <property type="entry name" value="ornithine cyclodeaminase, domain 1"/>
    <property type="match status" value="1"/>
</dbReference>
<evidence type="ECO:0000313" key="2">
    <source>
        <dbReference type="Proteomes" id="UP001595528"/>
    </source>
</evidence>
<protein>
    <submittedName>
        <fullName evidence="1">Ornithine cyclodeaminase family protein</fullName>
    </submittedName>
</protein>
<dbReference type="Pfam" id="PF02423">
    <property type="entry name" value="OCD_Mu_crystall"/>
    <property type="match status" value="1"/>
</dbReference>
<dbReference type="PANTHER" id="PTHR13812:SF19">
    <property type="entry name" value="KETIMINE REDUCTASE MU-CRYSTALLIN"/>
    <property type="match status" value="1"/>
</dbReference>
<reference evidence="2" key="1">
    <citation type="journal article" date="2019" name="Int. J. Syst. Evol. Microbiol.">
        <title>The Global Catalogue of Microorganisms (GCM) 10K type strain sequencing project: providing services to taxonomists for standard genome sequencing and annotation.</title>
        <authorList>
            <consortium name="The Broad Institute Genomics Platform"/>
            <consortium name="The Broad Institute Genome Sequencing Center for Infectious Disease"/>
            <person name="Wu L."/>
            <person name="Ma J."/>
        </authorList>
    </citation>
    <scope>NUCLEOTIDE SEQUENCE [LARGE SCALE GENOMIC DNA]</scope>
    <source>
        <strain evidence="2">KCTC 42964</strain>
    </source>
</reference>
<dbReference type="InterPro" id="IPR036291">
    <property type="entry name" value="NAD(P)-bd_dom_sf"/>
</dbReference>
<dbReference type="InterPro" id="IPR003462">
    <property type="entry name" value="ODC_Mu_crystall"/>
</dbReference>
<organism evidence="1 2">
    <name type="scientific">Marinibaculum pumilum</name>
    <dbReference type="NCBI Taxonomy" id="1766165"/>
    <lineage>
        <taxon>Bacteria</taxon>
        <taxon>Pseudomonadati</taxon>
        <taxon>Pseudomonadota</taxon>
        <taxon>Alphaproteobacteria</taxon>
        <taxon>Rhodospirillales</taxon>
        <taxon>Rhodospirillaceae</taxon>
        <taxon>Marinibaculum</taxon>
    </lineage>
</organism>
<name>A0ABV7L0D9_9PROT</name>